<reference evidence="2 3" key="1">
    <citation type="submission" date="2020-08" db="EMBL/GenBank/DDBJ databases">
        <title>Genomic Encyclopedia of Type Strains, Phase IV (KMG-IV): sequencing the most valuable type-strain genomes for metagenomic binning, comparative biology and taxonomic classification.</title>
        <authorList>
            <person name="Goeker M."/>
        </authorList>
    </citation>
    <scope>NUCLEOTIDE SEQUENCE [LARGE SCALE GENOMIC DNA]</scope>
    <source>
        <strain evidence="2 3">DSM 2461</strain>
    </source>
</reference>
<keyword evidence="3" id="KW-1185">Reference proteome</keyword>
<sequence>MKELKIKQLYRTENSKICIDIKVEYYREVFHSWDFSPLLNRDLDDDLFEYLEECTREIPRKYALKIVLHLPERARDEEKEEVNTTSFRNFFQYKMRKRRISRRKTYGSALRYAVYGIVFIGIGYITENLVDRFSILKILREGVFIGGWVLFWELFSTIFFTKNDLNESIHILKRLSEAEIEYHYN</sequence>
<evidence type="ECO:0000313" key="3">
    <source>
        <dbReference type="Proteomes" id="UP000587760"/>
    </source>
</evidence>
<feature type="transmembrane region" description="Helical" evidence="1">
    <location>
        <begin position="138"/>
        <end position="160"/>
    </location>
</feature>
<dbReference type="Proteomes" id="UP000587760">
    <property type="component" value="Unassembled WGS sequence"/>
</dbReference>
<evidence type="ECO:0000313" key="2">
    <source>
        <dbReference type="EMBL" id="MBB6480335.1"/>
    </source>
</evidence>
<keyword evidence="1" id="KW-1133">Transmembrane helix</keyword>
<organism evidence="2 3">
    <name type="scientific">Spirochaeta isovalerica</name>
    <dbReference type="NCBI Taxonomy" id="150"/>
    <lineage>
        <taxon>Bacteria</taxon>
        <taxon>Pseudomonadati</taxon>
        <taxon>Spirochaetota</taxon>
        <taxon>Spirochaetia</taxon>
        <taxon>Spirochaetales</taxon>
        <taxon>Spirochaetaceae</taxon>
        <taxon>Spirochaeta</taxon>
    </lineage>
</organism>
<proteinExistence type="predicted"/>
<evidence type="ECO:0000256" key="1">
    <source>
        <dbReference type="SAM" id="Phobius"/>
    </source>
</evidence>
<gene>
    <name evidence="2" type="ORF">HNR50_001998</name>
</gene>
<dbReference type="AlphaFoldDB" id="A0A841R8V2"/>
<keyword evidence="1" id="KW-0472">Membrane</keyword>
<comment type="caution">
    <text evidence="2">The sequence shown here is derived from an EMBL/GenBank/DDBJ whole genome shotgun (WGS) entry which is preliminary data.</text>
</comment>
<dbReference type="RefSeq" id="WP_221439855.1">
    <property type="nucleotide sequence ID" value="NZ_JACHGJ010000003.1"/>
</dbReference>
<dbReference type="EMBL" id="JACHGJ010000003">
    <property type="protein sequence ID" value="MBB6480335.1"/>
    <property type="molecule type" value="Genomic_DNA"/>
</dbReference>
<protein>
    <submittedName>
        <fullName evidence="2">Uncharacterized protein</fullName>
    </submittedName>
</protein>
<feature type="transmembrane region" description="Helical" evidence="1">
    <location>
        <begin position="105"/>
        <end position="126"/>
    </location>
</feature>
<name>A0A841R8V2_9SPIO</name>
<accession>A0A841R8V2</accession>
<keyword evidence="1" id="KW-0812">Transmembrane</keyword>